<dbReference type="EMBL" id="BAAARN010000001">
    <property type="protein sequence ID" value="GAA2729955.1"/>
    <property type="molecule type" value="Genomic_DNA"/>
</dbReference>
<dbReference type="InterPro" id="IPR035437">
    <property type="entry name" value="SNase_OB-fold_sf"/>
</dbReference>
<gene>
    <name evidence="3" type="ORF">GCM10009867_00330</name>
</gene>
<comment type="caution">
    <text evidence="3">The sequence shown here is derived from an EMBL/GenBank/DDBJ whole genome shotgun (WGS) entry which is preliminary data.</text>
</comment>
<dbReference type="SUPFAM" id="SSF50199">
    <property type="entry name" value="Staphylococcal nuclease"/>
    <property type="match status" value="1"/>
</dbReference>
<evidence type="ECO:0000313" key="4">
    <source>
        <dbReference type="Proteomes" id="UP001501326"/>
    </source>
</evidence>
<protein>
    <recommendedName>
        <fullName evidence="2">LTD domain-containing protein</fullName>
    </recommendedName>
</protein>
<keyword evidence="4" id="KW-1185">Reference proteome</keyword>
<feature type="domain" description="LTD" evidence="2">
    <location>
        <begin position="202"/>
        <end position="324"/>
    </location>
</feature>
<organism evidence="3 4">
    <name type="scientific">Pedococcus aerophilus</name>
    <dbReference type="NCBI Taxonomy" id="436356"/>
    <lineage>
        <taxon>Bacteria</taxon>
        <taxon>Bacillati</taxon>
        <taxon>Actinomycetota</taxon>
        <taxon>Actinomycetes</taxon>
        <taxon>Micrococcales</taxon>
        <taxon>Intrasporangiaceae</taxon>
        <taxon>Pedococcus</taxon>
    </lineage>
</organism>
<reference evidence="3 4" key="1">
    <citation type="journal article" date="2019" name="Int. J. Syst. Evol. Microbiol.">
        <title>The Global Catalogue of Microorganisms (GCM) 10K type strain sequencing project: providing services to taxonomists for standard genome sequencing and annotation.</title>
        <authorList>
            <consortium name="The Broad Institute Genomics Platform"/>
            <consortium name="The Broad Institute Genome Sequencing Center for Infectious Disease"/>
            <person name="Wu L."/>
            <person name="Ma J."/>
        </authorList>
    </citation>
    <scope>NUCLEOTIDE SEQUENCE [LARGE SCALE GENOMIC DNA]</scope>
    <source>
        <strain evidence="3 4">JCM 16378</strain>
    </source>
</reference>
<dbReference type="InterPro" id="IPR001322">
    <property type="entry name" value="Lamin_tail_dom"/>
</dbReference>
<dbReference type="Pfam" id="PF00932">
    <property type="entry name" value="LTD"/>
    <property type="match status" value="2"/>
</dbReference>
<sequence>MPDRIVPRPARTRVPRQDRPGRRRRGPARGPLAAALGLTCAAALLATGSIASAATTSKVWAATVTYGTYDHTVDGDTVAVRVDGDPSTLTPPHVRNTGIQTMEIGSCHAAEATASMNRLVAGKRLRMTTNATSASSLGRPVRHIDVSTSTGWVDTQLAQLKAGHALPVILAGDATRWKSYFTAAQQAAAARTNLWDTDYCRSGPSQSTPLKVWVSWDANGDDSTNVNGEWVRVLNSSGTALSVAGWQLRTGGQDSYTFPSTAVVPAGGLLTLRVGKGTATSTTFYWGSSTPKFPNASIAANKYGSGAYLFDRDGDVRAWSIYPCFYACTTPLAGRVRMNAQQDAPGVDADNLNGEYVTAYTTGSTSIDLSYQTIHSNGYTYEIPRGTVVKPGEIFVLRNGKGTNTRLQNFWGNTKPILSNTGSSADLRTADGIRIACKAWGTGAC</sequence>
<dbReference type="RefSeq" id="WP_344189075.1">
    <property type="nucleotide sequence ID" value="NZ_BAAARN010000001.1"/>
</dbReference>
<name>A0ABN3UDA0_9MICO</name>
<evidence type="ECO:0000259" key="2">
    <source>
        <dbReference type="PROSITE" id="PS51841"/>
    </source>
</evidence>
<feature type="region of interest" description="Disordered" evidence="1">
    <location>
        <begin position="1"/>
        <end position="30"/>
    </location>
</feature>
<evidence type="ECO:0000256" key="1">
    <source>
        <dbReference type="SAM" id="MobiDB-lite"/>
    </source>
</evidence>
<dbReference type="InterPro" id="IPR036415">
    <property type="entry name" value="Lamin_tail_dom_sf"/>
</dbReference>
<dbReference type="SUPFAM" id="SSF74853">
    <property type="entry name" value="Lamin A/C globular tail domain"/>
    <property type="match status" value="2"/>
</dbReference>
<dbReference type="PROSITE" id="PS51841">
    <property type="entry name" value="LTD"/>
    <property type="match status" value="1"/>
</dbReference>
<dbReference type="Gene3D" id="2.60.40.1260">
    <property type="entry name" value="Lamin Tail domain"/>
    <property type="match status" value="1"/>
</dbReference>
<proteinExistence type="predicted"/>
<evidence type="ECO:0000313" key="3">
    <source>
        <dbReference type="EMBL" id="GAA2729955.1"/>
    </source>
</evidence>
<dbReference type="Gene3D" id="2.40.50.90">
    <property type="match status" value="1"/>
</dbReference>
<dbReference type="Proteomes" id="UP001501326">
    <property type="component" value="Unassembled WGS sequence"/>
</dbReference>
<accession>A0ABN3UDA0</accession>